<dbReference type="AlphaFoldDB" id="A0A2V1HXI6"/>
<evidence type="ECO:0000259" key="2">
    <source>
        <dbReference type="Pfam" id="PF02538"/>
    </source>
</evidence>
<dbReference type="InterPro" id="IPR003692">
    <property type="entry name" value="Hydantoinase_B"/>
</dbReference>
<dbReference type="GO" id="GO:0005829">
    <property type="term" value="C:cytosol"/>
    <property type="evidence" value="ECO:0007669"/>
    <property type="project" value="TreeGrafter"/>
</dbReference>
<proteinExistence type="predicted"/>
<accession>A0A2V1HXI6</accession>
<dbReference type="EMBL" id="QEOP01000001">
    <property type="protein sequence ID" value="PVZ95367.1"/>
    <property type="molecule type" value="Genomic_DNA"/>
</dbReference>
<comment type="caution">
    <text evidence="3">The sequence shown here is derived from an EMBL/GenBank/DDBJ whole genome shotgun (WGS) entry which is preliminary data.</text>
</comment>
<dbReference type="Pfam" id="PF02538">
    <property type="entry name" value="Hydantoinase_B"/>
    <property type="match status" value="1"/>
</dbReference>
<dbReference type="GO" id="GO:0006749">
    <property type="term" value="P:glutathione metabolic process"/>
    <property type="evidence" value="ECO:0007669"/>
    <property type="project" value="TreeGrafter"/>
</dbReference>
<feature type="domain" description="Hydantoinase B/oxoprolinase" evidence="2">
    <location>
        <begin position="25"/>
        <end position="541"/>
    </location>
</feature>
<protein>
    <recommendedName>
        <fullName evidence="2">Hydantoinase B/oxoprolinase domain-containing protein</fullName>
    </recommendedName>
</protein>
<evidence type="ECO:0000256" key="1">
    <source>
        <dbReference type="SAM" id="MobiDB-lite"/>
    </source>
</evidence>
<name>A0A2V1HXI6_9MICO</name>
<feature type="region of interest" description="Disordered" evidence="1">
    <location>
        <begin position="1"/>
        <end position="25"/>
    </location>
</feature>
<organism evidence="3 4">
    <name type="scientific">Amnibacterium flavum</name>
    <dbReference type="NCBI Taxonomy" id="2173173"/>
    <lineage>
        <taxon>Bacteria</taxon>
        <taxon>Bacillati</taxon>
        <taxon>Actinomycetota</taxon>
        <taxon>Actinomycetes</taxon>
        <taxon>Micrococcales</taxon>
        <taxon>Microbacteriaceae</taxon>
        <taxon>Amnibacterium</taxon>
    </lineage>
</organism>
<gene>
    <name evidence="3" type="ORF">DDQ50_02280</name>
</gene>
<sequence length="593" mass="61266">MDGGHRRQGESGDVTMNAPEPTTADPISAAVIRAGLASTAREVFAQFVRTSLTPTIYDSHDFSVAVFDDQVNVVGDASGLPEYVGSLAFTVEAVVEAFGRDRLEEGDTVICSQPYLTGAHPPDIAVVSPAFADGELVGFCAIRGHMGDSGARNAYPADANSSYEEGLMLPPVKFVRAGVVDEVISEIVAANSRMPRETVGNLKSAAAATRAGAGRIAALVTAHGEASYRLAIDELLNRGERAVRAVLESIPDGEYRVEDELDNTGYGPGVIPLVVTVRISGSEIEVDVTGSGPQQYGALNVPYKQTVAACRLALKRLTTEDTMPANSGEYRPLTVTAPEGSIFNAQAPAGSFMMHVAASVLSEMVVTALMPALSERVPAPTAGHTTALLAEFPSGMVQVGDAAPIGYGALDGRDGASALQHFSISGIETASAEVWEAQAPAMKVRYELVTDTGGPGKWRGGLGTVVEWRFDEAASLTIQGQRTGSLADTGRGGGSAARGANDARVAAGTDHELSTGMSTDVPVGAGEAVVLNGAGGGGYGPAAERDPEAVAADVREGFVSVESAARDYLVAVSADGVLDIETTTELRTKGARA</sequence>
<dbReference type="GO" id="GO:0017168">
    <property type="term" value="F:5-oxoprolinase (ATP-hydrolyzing) activity"/>
    <property type="evidence" value="ECO:0007669"/>
    <property type="project" value="TreeGrafter"/>
</dbReference>
<reference evidence="3 4" key="1">
    <citation type="submission" date="2018-05" db="EMBL/GenBank/DDBJ databases">
        <title>Amnibacterium sp. M8JJ-5, whole genome shotgun sequence.</title>
        <authorList>
            <person name="Tuo L."/>
        </authorList>
    </citation>
    <scope>NUCLEOTIDE SEQUENCE [LARGE SCALE GENOMIC DNA]</scope>
    <source>
        <strain evidence="3 4">M8JJ-5</strain>
    </source>
</reference>
<evidence type="ECO:0000313" key="4">
    <source>
        <dbReference type="Proteomes" id="UP000244893"/>
    </source>
</evidence>
<dbReference type="PANTHER" id="PTHR11365">
    <property type="entry name" value="5-OXOPROLINASE RELATED"/>
    <property type="match status" value="1"/>
</dbReference>
<dbReference type="Proteomes" id="UP000244893">
    <property type="component" value="Unassembled WGS sequence"/>
</dbReference>
<dbReference type="OrthoDB" id="102473at2"/>
<dbReference type="InterPro" id="IPR045079">
    <property type="entry name" value="Oxoprolinase-like"/>
</dbReference>
<evidence type="ECO:0000313" key="3">
    <source>
        <dbReference type="EMBL" id="PVZ95367.1"/>
    </source>
</evidence>
<dbReference type="PANTHER" id="PTHR11365:SF23">
    <property type="entry name" value="HYPOTHETICAL 5-OXOPROLINASE (EUROFUNG)-RELATED"/>
    <property type="match status" value="1"/>
</dbReference>
<keyword evidence="4" id="KW-1185">Reference proteome</keyword>
<feature type="region of interest" description="Disordered" evidence="1">
    <location>
        <begin position="482"/>
        <end position="502"/>
    </location>
</feature>
<feature type="compositionally biased region" description="Basic and acidic residues" evidence="1">
    <location>
        <begin position="1"/>
        <end position="10"/>
    </location>
</feature>